<protein>
    <submittedName>
        <fullName evidence="2">Uncharacterized protein</fullName>
    </submittedName>
</protein>
<reference evidence="2" key="2">
    <citation type="submission" date="2020-06" db="EMBL/GenBank/DDBJ databases">
        <title>Helianthus annuus Genome sequencing and assembly Release 2.</title>
        <authorList>
            <person name="Gouzy J."/>
            <person name="Langlade N."/>
            <person name="Munos S."/>
        </authorList>
    </citation>
    <scope>NUCLEOTIDE SEQUENCE</scope>
    <source>
        <tissue evidence="2">Leaves</tissue>
    </source>
</reference>
<dbReference type="EMBL" id="MNCJ02000330">
    <property type="protein sequence ID" value="KAF5766299.1"/>
    <property type="molecule type" value="Genomic_DNA"/>
</dbReference>
<evidence type="ECO:0000256" key="1">
    <source>
        <dbReference type="SAM" id="MobiDB-lite"/>
    </source>
</evidence>
<gene>
    <name evidence="2" type="ORF">HanXRQr2_Chr15g0713741</name>
</gene>
<accession>A0A9K3H681</accession>
<evidence type="ECO:0000313" key="2">
    <source>
        <dbReference type="EMBL" id="KAF5766299.1"/>
    </source>
</evidence>
<feature type="compositionally biased region" description="Basic residues" evidence="1">
    <location>
        <begin position="37"/>
        <end position="49"/>
    </location>
</feature>
<dbReference type="Proteomes" id="UP000215914">
    <property type="component" value="Unassembled WGS sequence"/>
</dbReference>
<proteinExistence type="predicted"/>
<evidence type="ECO:0000313" key="3">
    <source>
        <dbReference type="Proteomes" id="UP000215914"/>
    </source>
</evidence>
<sequence>MSHARCLYNRVYRKTKAEKRSALLRPIQGVSDQSRLERKRNKHTHTSRK</sequence>
<name>A0A9K3H681_HELAN</name>
<organism evidence="2 3">
    <name type="scientific">Helianthus annuus</name>
    <name type="common">Common sunflower</name>
    <dbReference type="NCBI Taxonomy" id="4232"/>
    <lineage>
        <taxon>Eukaryota</taxon>
        <taxon>Viridiplantae</taxon>
        <taxon>Streptophyta</taxon>
        <taxon>Embryophyta</taxon>
        <taxon>Tracheophyta</taxon>
        <taxon>Spermatophyta</taxon>
        <taxon>Magnoliopsida</taxon>
        <taxon>eudicotyledons</taxon>
        <taxon>Gunneridae</taxon>
        <taxon>Pentapetalae</taxon>
        <taxon>asterids</taxon>
        <taxon>campanulids</taxon>
        <taxon>Asterales</taxon>
        <taxon>Asteraceae</taxon>
        <taxon>Asteroideae</taxon>
        <taxon>Heliantheae alliance</taxon>
        <taxon>Heliantheae</taxon>
        <taxon>Helianthus</taxon>
    </lineage>
</organism>
<reference evidence="2" key="1">
    <citation type="journal article" date="2017" name="Nature">
        <title>The sunflower genome provides insights into oil metabolism, flowering and Asterid evolution.</title>
        <authorList>
            <person name="Badouin H."/>
            <person name="Gouzy J."/>
            <person name="Grassa C.J."/>
            <person name="Murat F."/>
            <person name="Staton S.E."/>
            <person name="Cottret L."/>
            <person name="Lelandais-Briere C."/>
            <person name="Owens G.L."/>
            <person name="Carrere S."/>
            <person name="Mayjonade B."/>
            <person name="Legrand L."/>
            <person name="Gill N."/>
            <person name="Kane N.C."/>
            <person name="Bowers J.E."/>
            <person name="Hubner S."/>
            <person name="Bellec A."/>
            <person name="Berard A."/>
            <person name="Berges H."/>
            <person name="Blanchet N."/>
            <person name="Boniface M.C."/>
            <person name="Brunel D."/>
            <person name="Catrice O."/>
            <person name="Chaidir N."/>
            <person name="Claudel C."/>
            <person name="Donnadieu C."/>
            <person name="Faraut T."/>
            <person name="Fievet G."/>
            <person name="Helmstetter N."/>
            <person name="King M."/>
            <person name="Knapp S.J."/>
            <person name="Lai Z."/>
            <person name="Le Paslier M.C."/>
            <person name="Lippi Y."/>
            <person name="Lorenzon L."/>
            <person name="Mandel J.R."/>
            <person name="Marage G."/>
            <person name="Marchand G."/>
            <person name="Marquand E."/>
            <person name="Bret-Mestries E."/>
            <person name="Morien E."/>
            <person name="Nambeesan S."/>
            <person name="Nguyen T."/>
            <person name="Pegot-Espagnet P."/>
            <person name="Pouilly N."/>
            <person name="Raftis F."/>
            <person name="Sallet E."/>
            <person name="Schiex T."/>
            <person name="Thomas J."/>
            <person name="Vandecasteele C."/>
            <person name="Vares D."/>
            <person name="Vear F."/>
            <person name="Vautrin S."/>
            <person name="Crespi M."/>
            <person name="Mangin B."/>
            <person name="Burke J.M."/>
            <person name="Salse J."/>
            <person name="Munos S."/>
            <person name="Vincourt P."/>
            <person name="Rieseberg L.H."/>
            <person name="Langlade N.B."/>
        </authorList>
    </citation>
    <scope>NUCLEOTIDE SEQUENCE</scope>
    <source>
        <tissue evidence="2">Leaves</tissue>
    </source>
</reference>
<feature type="region of interest" description="Disordered" evidence="1">
    <location>
        <begin position="23"/>
        <end position="49"/>
    </location>
</feature>
<dbReference type="Gramene" id="mRNA:HanXRQr2_Chr15g0713741">
    <property type="protein sequence ID" value="mRNA:HanXRQr2_Chr15g0713741"/>
    <property type="gene ID" value="HanXRQr2_Chr15g0713741"/>
</dbReference>
<dbReference type="AlphaFoldDB" id="A0A9K3H681"/>
<keyword evidence="3" id="KW-1185">Reference proteome</keyword>
<comment type="caution">
    <text evidence="2">The sequence shown here is derived from an EMBL/GenBank/DDBJ whole genome shotgun (WGS) entry which is preliminary data.</text>
</comment>